<dbReference type="PANTHER" id="PTHR43065">
    <property type="entry name" value="SENSOR HISTIDINE KINASE"/>
    <property type="match status" value="1"/>
</dbReference>
<protein>
    <recommendedName>
        <fullName evidence="2">histidine kinase</fullName>
        <ecNumber evidence="2">2.7.13.3</ecNumber>
    </recommendedName>
</protein>
<feature type="domain" description="CBS" evidence="9">
    <location>
        <begin position="123"/>
        <end position="182"/>
    </location>
</feature>
<dbReference type="InterPro" id="IPR046342">
    <property type="entry name" value="CBS_dom_sf"/>
</dbReference>
<dbReference type="SUPFAM" id="SSF47384">
    <property type="entry name" value="Homodimeric domain of signal transducing histidine kinase"/>
    <property type="match status" value="1"/>
</dbReference>
<dbReference type="InterPro" id="IPR003661">
    <property type="entry name" value="HisK_dim/P_dom"/>
</dbReference>
<evidence type="ECO:0000256" key="7">
    <source>
        <dbReference type="SAM" id="Coils"/>
    </source>
</evidence>
<organism evidence="10 11">
    <name type="scientific">Allocoleopsis franciscana PCC 7113</name>
    <dbReference type="NCBI Taxonomy" id="1173027"/>
    <lineage>
        <taxon>Bacteria</taxon>
        <taxon>Bacillati</taxon>
        <taxon>Cyanobacteriota</taxon>
        <taxon>Cyanophyceae</taxon>
        <taxon>Coleofasciculales</taxon>
        <taxon>Coleofasciculaceae</taxon>
        <taxon>Allocoleopsis</taxon>
        <taxon>Allocoleopsis franciscana</taxon>
    </lineage>
</organism>
<dbReference type="STRING" id="1173027.Mic7113_5347"/>
<dbReference type="PRINTS" id="PR00344">
    <property type="entry name" value="BCTRLSENSOR"/>
</dbReference>
<dbReference type="InterPro" id="IPR005467">
    <property type="entry name" value="His_kinase_dom"/>
</dbReference>
<evidence type="ECO:0000259" key="9">
    <source>
        <dbReference type="PROSITE" id="PS51371"/>
    </source>
</evidence>
<dbReference type="EC" id="2.7.13.3" evidence="2"/>
<evidence type="ECO:0000256" key="5">
    <source>
        <dbReference type="ARBA" id="ARBA00023012"/>
    </source>
</evidence>
<keyword evidence="11" id="KW-1185">Reference proteome</keyword>
<evidence type="ECO:0000256" key="3">
    <source>
        <dbReference type="ARBA" id="ARBA00022553"/>
    </source>
</evidence>
<dbReference type="SUPFAM" id="SSF54631">
    <property type="entry name" value="CBS-domain pair"/>
    <property type="match status" value="2"/>
</dbReference>
<dbReference type="PATRIC" id="fig|1173027.3.peg.5923"/>
<evidence type="ECO:0000256" key="1">
    <source>
        <dbReference type="ARBA" id="ARBA00000085"/>
    </source>
</evidence>
<dbReference type="Gene3D" id="3.30.565.10">
    <property type="entry name" value="Histidine kinase-like ATPase, C-terminal domain"/>
    <property type="match status" value="1"/>
</dbReference>
<dbReference type="SMART" id="SM00116">
    <property type="entry name" value="CBS"/>
    <property type="match status" value="4"/>
</dbReference>
<dbReference type="Gene3D" id="3.10.580.10">
    <property type="entry name" value="CBS-domain"/>
    <property type="match status" value="2"/>
</dbReference>
<evidence type="ECO:0000313" key="10">
    <source>
        <dbReference type="EMBL" id="AFZ20994.1"/>
    </source>
</evidence>
<accession>K9WMJ2</accession>
<keyword evidence="5" id="KW-0902">Two-component regulatory system</keyword>
<dbReference type="SMART" id="SM00387">
    <property type="entry name" value="HATPase_c"/>
    <property type="match status" value="1"/>
</dbReference>
<feature type="coiled-coil region" evidence="7">
    <location>
        <begin position="336"/>
        <end position="423"/>
    </location>
</feature>
<keyword evidence="7" id="KW-0175">Coiled coil</keyword>
<dbReference type="InterPro" id="IPR003594">
    <property type="entry name" value="HATPase_dom"/>
</dbReference>
<keyword evidence="3" id="KW-0597">Phosphoprotein</keyword>
<dbReference type="CDD" id="cd00082">
    <property type="entry name" value="HisKA"/>
    <property type="match status" value="1"/>
</dbReference>
<proteinExistence type="predicted"/>
<evidence type="ECO:0000256" key="4">
    <source>
        <dbReference type="ARBA" id="ARBA00022777"/>
    </source>
</evidence>
<dbReference type="PANTHER" id="PTHR43065:SF50">
    <property type="entry name" value="HISTIDINE KINASE"/>
    <property type="match status" value="1"/>
</dbReference>
<gene>
    <name evidence="10" type="ORF">Mic7113_5347</name>
</gene>
<dbReference type="InterPro" id="IPR036890">
    <property type="entry name" value="HATPase_C_sf"/>
</dbReference>
<feature type="domain" description="CBS" evidence="9">
    <location>
        <begin position="191"/>
        <end position="268"/>
    </location>
</feature>
<sequence>MQPNGLSIQSLALTHAIDTHFMTVAPDTPLVDVLALMSQFRSCMLPDGDRNFHKNPYEVNRDRTEIDCMGQAGNAIFELSDTADGCVLVTEKLQLIGIFTERDIVRLTADGICLKSLNMAEVMTRPPVTLRQSQEHDVFTALGLFRQHHIRHLPIVDEQGQPVGIVTHDSIRRALQPVNLLTRLRYVKDVMTTQIVHASVNSSVLYLAKLMTEHQVSCVVITEETKLQEINTQHSNSSFPISSSQSLIPVGIVTERDIVQFQALELDLSRMIAQDVMSTPLFCLRPSDSLWHAHEEMHRHHVRRLIVIGSEGELIGIVSQTSLLQVLNPADMYGVIEVLQQVVEERTAELKKTNERLRHEIVERERAELALLEAHDHLKIQVEERTAQLTQANAQLQQDILERQRVEAALRQSEAKLRQQATQLRLTLEELHSYQTQLIQTEKMSALGLLVAGVAHEINNPINFIYGNIAYASQYIEDIMDLLQLYEQQYPQSLIEIQEKAEKIDLDFVRTDLPKLLSSMKLGADRIRDLVLSLRNFSRLDEAEMKFVNLHEGLDSTLLILQNQLKAITGRSEIKVIKEYGNLPLVECYPGQLNQVFMNLLSNAIDALEELRTLSAHCANCNSQHSLHAPTITIRTGLKEVRSKESIADSPSDRMATPPMSTLHAVIRIADNGSGMTESVCQHLFDPFFTTKAVGKGTGLGLSISYQIVVKKHGGQIKCISALGQGTEFVIEIPIAQRNPATGFVLDSLKSSFIEDSKV</sequence>
<feature type="domain" description="Histidine kinase" evidence="8">
    <location>
        <begin position="453"/>
        <end position="737"/>
    </location>
</feature>
<dbReference type="InterPro" id="IPR000644">
    <property type="entry name" value="CBS_dom"/>
</dbReference>
<keyword evidence="4 10" id="KW-0808">Transferase</keyword>
<dbReference type="OrthoDB" id="569699at2"/>
<keyword evidence="6" id="KW-0129">CBS domain</keyword>
<dbReference type="Pfam" id="PF00571">
    <property type="entry name" value="CBS"/>
    <property type="match status" value="3"/>
</dbReference>
<dbReference type="Proteomes" id="UP000010471">
    <property type="component" value="Chromosome"/>
</dbReference>
<dbReference type="eggNOG" id="COG0517">
    <property type="taxonomic scope" value="Bacteria"/>
</dbReference>
<evidence type="ECO:0000256" key="6">
    <source>
        <dbReference type="PROSITE-ProRule" id="PRU00703"/>
    </source>
</evidence>
<dbReference type="RefSeq" id="WP_015185127.1">
    <property type="nucleotide sequence ID" value="NC_019738.1"/>
</dbReference>
<dbReference type="KEGG" id="mic:Mic7113_5347"/>
<dbReference type="SUPFAM" id="SSF55874">
    <property type="entry name" value="ATPase domain of HSP90 chaperone/DNA topoisomerase II/histidine kinase"/>
    <property type="match status" value="1"/>
</dbReference>
<name>K9WMJ2_9CYAN</name>
<dbReference type="eggNOG" id="COG4191">
    <property type="taxonomic scope" value="Bacteria"/>
</dbReference>
<evidence type="ECO:0000313" key="11">
    <source>
        <dbReference type="Proteomes" id="UP000010471"/>
    </source>
</evidence>
<dbReference type="InterPro" id="IPR036097">
    <property type="entry name" value="HisK_dim/P_sf"/>
</dbReference>
<keyword evidence="4 10" id="KW-0418">Kinase</keyword>
<dbReference type="AlphaFoldDB" id="K9WMJ2"/>
<dbReference type="PROSITE" id="PS51371">
    <property type="entry name" value="CBS"/>
    <property type="match status" value="3"/>
</dbReference>
<dbReference type="GO" id="GO:0000155">
    <property type="term" value="F:phosphorelay sensor kinase activity"/>
    <property type="evidence" value="ECO:0007669"/>
    <property type="project" value="InterPro"/>
</dbReference>
<dbReference type="PROSITE" id="PS50109">
    <property type="entry name" value="HIS_KIN"/>
    <property type="match status" value="1"/>
</dbReference>
<reference evidence="10 11" key="1">
    <citation type="submission" date="2012-06" db="EMBL/GenBank/DDBJ databases">
        <title>Finished chromosome of genome of Microcoleus sp. PCC 7113.</title>
        <authorList>
            <consortium name="US DOE Joint Genome Institute"/>
            <person name="Gugger M."/>
            <person name="Coursin T."/>
            <person name="Rippka R."/>
            <person name="Tandeau De Marsac N."/>
            <person name="Huntemann M."/>
            <person name="Wei C.-L."/>
            <person name="Han J."/>
            <person name="Detter J.C."/>
            <person name="Han C."/>
            <person name="Tapia R."/>
            <person name="Chen A."/>
            <person name="Kyrpides N."/>
            <person name="Mavromatis K."/>
            <person name="Markowitz V."/>
            <person name="Szeto E."/>
            <person name="Ivanova N."/>
            <person name="Pagani I."/>
            <person name="Pati A."/>
            <person name="Goodwin L."/>
            <person name="Nordberg H.P."/>
            <person name="Cantor M.N."/>
            <person name="Hua S.X."/>
            <person name="Woyke T."/>
            <person name="Kerfeld C.A."/>
        </authorList>
    </citation>
    <scope>NUCLEOTIDE SEQUENCE [LARGE SCALE GENOMIC DNA]</scope>
    <source>
        <strain evidence="10 11">PCC 7113</strain>
    </source>
</reference>
<dbReference type="EMBL" id="CP003630">
    <property type="protein sequence ID" value="AFZ20994.1"/>
    <property type="molecule type" value="Genomic_DNA"/>
</dbReference>
<dbReference type="HOGENOM" id="CLU_000445_114_39_3"/>
<dbReference type="InterPro" id="IPR004358">
    <property type="entry name" value="Sig_transdc_His_kin-like_C"/>
</dbReference>
<comment type="catalytic activity">
    <reaction evidence="1">
        <text>ATP + protein L-histidine = ADP + protein N-phospho-L-histidine.</text>
        <dbReference type="EC" id="2.7.13.3"/>
    </reaction>
</comment>
<dbReference type="CDD" id="cd17774">
    <property type="entry name" value="CBS_two-component_sensor_histidine_kinase_repeat2"/>
    <property type="match status" value="1"/>
</dbReference>
<dbReference type="Gene3D" id="1.10.287.130">
    <property type="match status" value="1"/>
</dbReference>
<dbReference type="Pfam" id="PF02518">
    <property type="entry name" value="HATPase_c"/>
    <property type="match status" value="1"/>
</dbReference>
<evidence type="ECO:0000256" key="2">
    <source>
        <dbReference type="ARBA" id="ARBA00012438"/>
    </source>
</evidence>
<dbReference type="CDD" id="cd04620">
    <property type="entry name" value="CBS_two-component_sensor_histidine_kinase_repeat1"/>
    <property type="match status" value="1"/>
</dbReference>
<feature type="domain" description="CBS" evidence="9">
    <location>
        <begin position="277"/>
        <end position="338"/>
    </location>
</feature>
<evidence type="ECO:0000259" key="8">
    <source>
        <dbReference type="PROSITE" id="PS50109"/>
    </source>
</evidence>